<dbReference type="Proteomes" id="UP000198612">
    <property type="component" value="Unassembled WGS sequence"/>
</dbReference>
<organism evidence="2 3">
    <name type="scientific">Halanaerobium congolense</name>
    <dbReference type="NCBI Taxonomy" id="54121"/>
    <lineage>
        <taxon>Bacteria</taxon>
        <taxon>Bacillati</taxon>
        <taxon>Bacillota</taxon>
        <taxon>Clostridia</taxon>
        <taxon>Halanaerobiales</taxon>
        <taxon>Halanaerobiaceae</taxon>
        <taxon>Halanaerobium</taxon>
    </lineage>
</organism>
<dbReference type="AlphaFoldDB" id="A0A1I0BSH1"/>
<name>A0A1I0BSH1_9FIRM</name>
<evidence type="ECO:0008006" key="4">
    <source>
        <dbReference type="Google" id="ProtNLM"/>
    </source>
</evidence>
<feature type="compositionally biased region" description="Basic residues" evidence="1">
    <location>
        <begin position="142"/>
        <end position="158"/>
    </location>
</feature>
<evidence type="ECO:0000313" key="2">
    <source>
        <dbReference type="EMBL" id="SET10012.1"/>
    </source>
</evidence>
<accession>A0A1I0BSH1</accession>
<protein>
    <recommendedName>
        <fullName evidence="4">Transposase DDE domain-containing protein</fullName>
    </recommendedName>
</protein>
<reference evidence="2 3" key="1">
    <citation type="submission" date="2016-10" db="EMBL/GenBank/DDBJ databases">
        <authorList>
            <person name="Varghese N."/>
            <person name="Submissions S."/>
        </authorList>
    </citation>
    <scope>NUCLEOTIDE SEQUENCE [LARGE SCALE GENOMIC DNA]</scope>
    <source>
        <strain evidence="2 3">WG5</strain>
    </source>
</reference>
<dbReference type="RefSeq" id="WP_089720490.1">
    <property type="nucleotide sequence ID" value="NZ_FOHG01000025.1"/>
</dbReference>
<evidence type="ECO:0000256" key="1">
    <source>
        <dbReference type="SAM" id="MobiDB-lite"/>
    </source>
</evidence>
<evidence type="ECO:0000313" key="3">
    <source>
        <dbReference type="Proteomes" id="UP000198612"/>
    </source>
</evidence>
<feature type="region of interest" description="Disordered" evidence="1">
    <location>
        <begin position="142"/>
        <end position="162"/>
    </location>
</feature>
<dbReference type="EMBL" id="FOHG01000025">
    <property type="protein sequence ID" value="SET10012.1"/>
    <property type="molecule type" value="Genomic_DNA"/>
</dbReference>
<sequence>MFKTERSHKEFQNHLFFLLNLYYANGHFFKTVFLNAAVILKVFFTDLVSVRHILLSTYHPRGEKPWDPVCLFRSYWLMCQYGDGGSITRWVKKLKSEPFWAIISGFYPDNVPGVGTFYDFEDRLCDFDSGKRVERCTKMHKPLSKPKKKLKKNQKQPPKHQGVVQRLVDRILRDEDKPQPEKADKYLQQIFKECFVLSSARRGLLGDTSNLAVSGDGMVFETGASPMGTRDCDCRQNGIFNCGCPRRFSDPTATWGWDSYRDRYVYGYSNYTFTAADSSYDLPVYSVLNQAARHDSVSHTSALFEMLNLYPEFNFGKDILDSAHDNYATYDLLDHWEIEPFIDLNQKNKGNFKYDPPLKVNDDGVPICKGGFPMVNWGYIKESCRIKWRCPHVTHKNFHCPIFNCSDSDYGRTVYTKPEWDNRIFTATPRGSHKWKNVMKKRTSSERRNSRVKTDYELENDNVRSKSRWLIRIIMRDAAIHANAWIKESAVTPEDWITTWFNYRAA</sequence>
<gene>
    <name evidence="2" type="ORF">SAMN04515652_12533</name>
</gene>
<proteinExistence type="predicted"/>